<evidence type="ECO:0000259" key="16">
    <source>
        <dbReference type="PROSITE" id="PS50024"/>
    </source>
</evidence>
<dbReference type="SMART" id="SM00409">
    <property type="entry name" value="IG"/>
    <property type="match status" value="17"/>
</dbReference>
<dbReference type="PROSITE" id="PS50026">
    <property type="entry name" value="EGF_3"/>
    <property type="match status" value="4"/>
</dbReference>
<evidence type="ECO:0000259" key="20">
    <source>
        <dbReference type="PROSITE" id="PS50835"/>
    </source>
</evidence>
<dbReference type="CDD" id="cd00096">
    <property type="entry name" value="Ig"/>
    <property type="match status" value="3"/>
</dbReference>
<evidence type="ECO:0000256" key="3">
    <source>
        <dbReference type="ARBA" id="ARBA00022530"/>
    </source>
</evidence>
<dbReference type="InterPro" id="IPR002049">
    <property type="entry name" value="LE_dom"/>
</dbReference>
<evidence type="ECO:0000256" key="5">
    <source>
        <dbReference type="ARBA" id="ARBA00022737"/>
    </source>
</evidence>
<dbReference type="SUPFAM" id="SSF49899">
    <property type="entry name" value="Concanavalin A-like lectins/glucanases"/>
    <property type="match status" value="3"/>
</dbReference>
<dbReference type="SUPFAM" id="SSF57424">
    <property type="entry name" value="LDL receptor-like module"/>
    <property type="match status" value="4"/>
</dbReference>
<evidence type="ECO:0000259" key="18">
    <source>
        <dbReference type="PROSITE" id="PS50026"/>
    </source>
</evidence>
<feature type="domain" description="Ig-like" evidence="20">
    <location>
        <begin position="1838"/>
        <end position="1926"/>
    </location>
</feature>
<feature type="compositionally biased region" description="Pro residues" evidence="14">
    <location>
        <begin position="1496"/>
        <end position="1508"/>
    </location>
</feature>
<protein>
    <submittedName>
        <fullName evidence="23">Basement membrane-specific heparan sulfate proteoglycan core protein isoform X13</fullName>
    </submittedName>
</protein>
<feature type="domain" description="Laminin EGF-like" evidence="19">
    <location>
        <begin position="1725"/>
        <end position="1774"/>
    </location>
</feature>
<feature type="domain" description="Laminin G" evidence="17">
    <location>
        <begin position="3889"/>
        <end position="4077"/>
    </location>
</feature>
<feature type="domain" description="Ig-like" evidence="20">
    <location>
        <begin position="2894"/>
        <end position="2974"/>
    </location>
</feature>
<dbReference type="PROSITE" id="PS00022">
    <property type="entry name" value="EGF_1"/>
    <property type="match status" value="4"/>
</dbReference>
<feature type="region of interest" description="Disordered" evidence="14">
    <location>
        <begin position="2297"/>
        <end position="2328"/>
    </location>
</feature>
<feature type="domain" description="Ig-like" evidence="20">
    <location>
        <begin position="424"/>
        <end position="501"/>
    </location>
</feature>
<comment type="subcellular location">
    <subcellularLocation>
        <location evidence="1">Secreted</location>
        <location evidence="1">Extracellular space</location>
        <location evidence="1">Extracellular matrix</location>
        <location evidence="1">Basement membrane</location>
    </subcellularLocation>
</comment>
<dbReference type="InterPro" id="IPR002172">
    <property type="entry name" value="LDrepeatLR_classA_rpt"/>
</dbReference>
<keyword evidence="10" id="KW-0393">Immunoglobulin domain</keyword>
<feature type="domain" description="Laminin IV type A" evidence="21">
    <location>
        <begin position="563"/>
        <end position="748"/>
    </location>
</feature>
<feature type="domain" description="Laminin G" evidence="17">
    <location>
        <begin position="3616"/>
        <end position="3796"/>
    </location>
</feature>
<feature type="disulfide bond" evidence="13">
    <location>
        <begin position="801"/>
        <end position="810"/>
    </location>
</feature>
<dbReference type="CDD" id="cd00110">
    <property type="entry name" value="LamG"/>
    <property type="match status" value="3"/>
</dbReference>
<feature type="domain" description="Ig-like" evidence="20">
    <location>
        <begin position="2416"/>
        <end position="2495"/>
    </location>
</feature>
<dbReference type="PANTHER" id="PTHR12231:SF267">
    <property type="entry name" value="BASEMENT MEMBRANE-SPECIFIC HEPARAN SULFATE PROTEOGLYCAN CORE PROTEIN"/>
    <property type="match status" value="1"/>
</dbReference>
<feature type="domain" description="Laminin EGF-like" evidence="19">
    <location>
        <begin position="1775"/>
        <end position="1832"/>
    </location>
</feature>
<dbReference type="SMART" id="SM00179">
    <property type="entry name" value="EGF_CA"/>
    <property type="match status" value="5"/>
</dbReference>
<feature type="disulfide bond" evidence="13">
    <location>
        <begin position="1803"/>
        <end position="1812"/>
    </location>
</feature>
<evidence type="ECO:0000256" key="11">
    <source>
        <dbReference type="PROSITE-ProRule" id="PRU00076"/>
    </source>
</evidence>
<dbReference type="InterPro" id="IPR003599">
    <property type="entry name" value="Ig_sub"/>
</dbReference>
<feature type="disulfide bond" evidence="12">
    <location>
        <begin position="362"/>
        <end position="377"/>
    </location>
</feature>
<feature type="disulfide bond" evidence="11">
    <location>
        <begin position="3581"/>
        <end position="3598"/>
    </location>
</feature>
<feature type="disulfide bond" evidence="12">
    <location>
        <begin position="350"/>
        <end position="368"/>
    </location>
</feature>
<dbReference type="InterPro" id="IPR007110">
    <property type="entry name" value="Ig-like_dom"/>
</dbReference>
<feature type="disulfide bond" evidence="13">
    <location>
        <begin position="1294"/>
        <end position="1306"/>
    </location>
</feature>
<dbReference type="PROSITE" id="PS50024">
    <property type="entry name" value="SEA"/>
    <property type="match status" value="1"/>
</dbReference>
<feature type="disulfide bond" evidence="12">
    <location>
        <begin position="343"/>
        <end position="355"/>
    </location>
</feature>
<feature type="domain" description="Ig-like" evidence="20">
    <location>
        <begin position="1932"/>
        <end position="2024"/>
    </location>
</feature>
<feature type="region of interest" description="Disordered" evidence="14">
    <location>
        <begin position="248"/>
        <end position="299"/>
    </location>
</feature>
<dbReference type="InterPro" id="IPR013320">
    <property type="entry name" value="ConA-like_dom_sf"/>
</dbReference>
<dbReference type="InterPro" id="IPR013783">
    <property type="entry name" value="Ig-like_fold"/>
</dbReference>
<dbReference type="CDD" id="cd00054">
    <property type="entry name" value="EGF_CA"/>
    <property type="match status" value="3"/>
</dbReference>
<comment type="caution">
    <text evidence="11">Lacks conserved residue(s) required for the propagation of feature annotation.</text>
</comment>
<dbReference type="SMART" id="SM00180">
    <property type="entry name" value="EGF_Lam"/>
    <property type="match status" value="9"/>
</dbReference>
<dbReference type="InterPro" id="IPR001791">
    <property type="entry name" value="Laminin_G"/>
</dbReference>
<feature type="domain" description="Laminin EGF-like" evidence="19">
    <location>
        <begin position="1294"/>
        <end position="1343"/>
    </location>
</feature>
<proteinExistence type="predicted"/>
<name>A0ABM4RCS9_BOSIN</name>
<dbReference type="PROSITE" id="PS50027">
    <property type="entry name" value="EGF_LAM_2"/>
    <property type="match status" value="6"/>
</dbReference>
<evidence type="ECO:0000256" key="15">
    <source>
        <dbReference type="SAM" id="SignalP"/>
    </source>
</evidence>
<organism evidence="22 23">
    <name type="scientific">Bos indicus</name>
    <name type="common">Zebu</name>
    <dbReference type="NCBI Taxonomy" id="9915"/>
    <lineage>
        <taxon>Eukaryota</taxon>
        <taxon>Metazoa</taxon>
        <taxon>Chordata</taxon>
        <taxon>Craniata</taxon>
        <taxon>Vertebrata</taxon>
        <taxon>Euteleostomi</taxon>
        <taxon>Mammalia</taxon>
        <taxon>Eutheria</taxon>
        <taxon>Laurasiatheria</taxon>
        <taxon>Artiodactyla</taxon>
        <taxon>Ruminantia</taxon>
        <taxon>Pecora</taxon>
        <taxon>Bovidae</taxon>
        <taxon>Bovinae</taxon>
        <taxon>Bos</taxon>
    </lineage>
</organism>
<feature type="domain" description="Ig-like" evidence="20">
    <location>
        <begin position="2118"/>
        <end position="2201"/>
    </location>
</feature>
<dbReference type="InterPro" id="IPR036055">
    <property type="entry name" value="LDL_receptor-like_sf"/>
</dbReference>
<dbReference type="CDD" id="cd00112">
    <property type="entry name" value="LDLa"/>
    <property type="match status" value="4"/>
</dbReference>
<evidence type="ECO:0000256" key="6">
    <source>
        <dbReference type="ARBA" id="ARBA00022869"/>
    </source>
</evidence>
<dbReference type="Pfam" id="PF00057">
    <property type="entry name" value="Ldl_recept_a"/>
    <property type="match status" value="4"/>
</dbReference>
<dbReference type="InterPro" id="IPR003598">
    <property type="entry name" value="Ig_sub2"/>
</dbReference>
<dbReference type="SUPFAM" id="SSF57196">
    <property type="entry name" value="EGF/Laminin"/>
    <property type="match status" value="8"/>
</dbReference>
<dbReference type="SUPFAM" id="SSF48726">
    <property type="entry name" value="Immunoglobulin"/>
    <property type="match status" value="17"/>
</dbReference>
<evidence type="ECO:0000256" key="1">
    <source>
        <dbReference type="ARBA" id="ARBA00004302"/>
    </source>
</evidence>
<dbReference type="PROSITE" id="PS01186">
    <property type="entry name" value="EGF_2"/>
    <property type="match status" value="3"/>
</dbReference>
<keyword evidence="11" id="KW-0245">EGF-like domain</keyword>
<feature type="domain" description="Ig-like" evidence="20">
    <location>
        <begin position="2705"/>
        <end position="2790"/>
    </location>
</feature>
<dbReference type="InterPro" id="IPR056863">
    <property type="entry name" value="LMN_ATRN_NET-like_EGF"/>
</dbReference>
<feature type="domain" description="SEA" evidence="16">
    <location>
        <begin position="81"/>
        <end position="192"/>
    </location>
</feature>
<feature type="domain" description="Laminin IV type A" evidence="21">
    <location>
        <begin position="1481"/>
        <end position="1691"/>
    </location>
</feature>
<feature type="domain" description="EGF-like" evidence="18">
    <location>
        <begin position="3534"/>
        <end position="3569"/>
    </location>
</feature>
<evidence type="ECO:0000259" key="17">
    <source>
        <dbReference type="PROSITE" id="PS50025"/>
    </source>
</evidence>
<keyword evidence="8" id="KW-0325">Glycoprotein</keyword>
<dbReference type="PROSITE" id="PS50025">
    <property type="entry name" value="LAM_G_DOMAIN"/>
    <property type="match status" value="3"/>
</dbReference>
<feature type="domain" description="Ig-like" evidence="20">
    <location>
        <begin position="2981"/>
        <end position="3065"/>
    </location>
</feature>
<feature type="domain" description="Ig-like" evidence="20">
    <location>
        <begin position="2028"/>
        <end position="2111"/>
    </location>
</feature>
<dbReference type="PRINTS" id="PR00261">
    <property type="entry name" value="LDLRECEPTOR"/>
</dbReference>
<dbReference type="InterPro" id="IPR013098">
    <property type="entry name" value="Ig_I-set"/>
</dbReference>
<evidence type="ECO:0000256" key="10">
    <source>
        <dbReference type="ARBA" id="ARBA00023319"/>
    </source>
</evidence>
<feature type="domain" description="EGF-like" evidence="18">
    <location>
        <begin position="3792"/>
        <end position="3829"/>
    </location>
</feature>
<feature type="disulfide bond" evidence="12">
    <location>
        <begin position="237"/>
        <end position="252"/>
    </location>
</feature>
<feature type="disulfide bond" evidence="11">
    <location>
        <begin position="3854"/>
        <end position="3863"/>
    </location>
</feature>
<dbReference type="InterPro" id="IPR051170">
    <property type="entry name" value="Neural/epithelial_adhesion"/>
</dbReference>
<dbReference type="Pfam" id="PF00053">
    <property type="entry name" value="EGF_laminin"/>
    <property type="match status" value="6"/>
</dbReference>
<keyword evidence="22" id="KW-1185">Reference proteome</keyword>
<evidence type="ECO:0000256" key="2">
    <source>
        <dbReference type="ARBA" id="ARBA00022525"/>
    </source>
</evidence>
<feature type="domain" description="Laminin EGF-like" evidence="19">
    <location>
        <begin position="1227"/>
        <end position="1283"/>
    </location>
</feature>
<feature type="compositionally biased region" description="Pro residues" evidence="14">
    <location>
        <begin position="262"/>
        <end position="275"/>
    </location>
</feature>
<feature type="domain" description="Laminin IV type A" evidence="21">
    <location>
        <begin position="966"/>
        <end position="1143"/>
    </location>
</feature>
<dbReference type="InterPro" id="IPR013106">
    <property type="entry name" value="Ig_V-set"/>
</dbReference>
<feature type="domain" description="Ig-like" evidence="20">
    <location>
        <begin position="2302"/>
        <end position="2400"/>
    </location>
</feature>
<dbReference type="Pfam" id="PF24973">
    <property type="entry name" value="EGF_LMN_ATRN"/>
    <property type="match status" value="3"/>
</dbReference>
<feature type="compositionally biased region" description="Low complexity" evidence="14">
    <location>
        <begin position="1509"/>
        <end position="1519"/>
    </location>
</feature>
<dbReference type="Pfam" id="PF13927">
    <property type="entry name" value="Ig_3"/>
    <property type="match status" value="14"/>
</dbReference>
<feature type="disulfide bond" evidence="12">
    <location>
        <begin position="322"/>
        <end position="337"/>
    </location>
</feature>
<dbReference type="Gene3D" id="2.10.25.10">
    <property type="entry name" value="Laminin"/>
    <property type="match status" value="10"/>
</dbReference>
<dbReference type="InterPro" id="IPR023415">
    <property type="entry name" value="LDLR_class-A_CS"/>
</dbReference>
<reference evidence="23" key="2">
    <citation type="submission" date="2025-08" db="UniProtKB">
        <authorList>
            <consortium name="RefSeq"/>
        </authorList>
    </citation>
    <scope>IDENTIFICATION</scope>
    <source>
        <tissue evidence="23">Blood</tissue>
    </source>
</reference>
<dbReference type="Pfam" id="PF07679">
    <property type="entry name" value="I-set"/>
    <property type="match status" value="3"/>
</dbReference>
<evidence type="ECO:0000256" key="9">
    <source>
        <dbReference type="ARBA" id="ARBA00023292"/>
    </source>
</evidence>
<dbReference type="InterPro" id="IPR001881">
    <property type="entry name" value="EGF-like_Ca-bd_dom"/>
</dbReference>
<dbReference type="GeneID" id="109576155"/>
<feature type="domain" description="Ig-like" evidence="20">
    <location>
        <begin position="2795"/>
        <end position="2881"/>
    </location>
</feature>
<feature type="region of interest" description="Disordered" evidence="14">
    <location>
        <begin position="1457"/>
        <end position="1476"/>
    </location>
</feature>
<evidence type="ECO:0000313" key="23">
    <source>
        <dbReference type="RefSeq" id="XP_070633356.1"/>
    </source>
</evidence>
<keyword evidence="9 13" id="KW-0424">Laminin EGF-like domain</keyword>
<dbReference type="Pfam" id="PF00052">
    <property type="entry name" value="Laminin_B"/>
    <property type="match status" value="3"/>
</dbReference>
<evidence type="ECO:0000313" key="22">
    <source>
        <dbReference type="Proteomes" id="UP001652663"/>
    </source>
</evidence>
<dbReference type="Pfam" id="PF00008">
    <property type="entry name" value="EGF"/>
    <property type="match status" value="2"/>
</dbReference>
<dbReference type="CDD" id="cd05743">
    <property type="entry name" value="Ig_Perlecan_like"/>
    <property type="match status" value="1"/>
</dbReference>
<feature type="disulfide bond" evidence="12">
    <location>
        <begin position="406"/>
        <end position="421"/>
    </location>
</feature>
<dbReference type="InterPro" id="IPR000034">
    <property type="entry name" value="Laminin_IV"/>
</dbReference>
<feature type="domain" description="Laminin G" evidence="17">
    <location>
        <begin position="3345"/>
        <end position="3536"/>
    </location>
</feature>
<feature type="disulfide bond" evidence="11">
    <location>
        <begin position="3600"/>
        <end position="3609"/>
    </location>
</feature>
<dbReference type="SMART" id="SM00406">
    <property type="entry name" value="IGv"/>
    <property type="match status" value="7"/>
</dbReference>
<evidence type="ECO:0000256" key="13">
    <source>
        <dbReference type="PROSITE-ProRule" id="PRU00460"/>
    </source>
</evidence>
<evidence type="ECO:0000259" key="21">
    <source>
        <dbReference type="PROSITE" id="PS51115"/>
    </source>
</evidence>
<feature type="domain" description="Laminin EGF-like" evidence="19">
    <location>
        <begin position="782"/>
        <end position="831"/>
    </location>
</feature>
<feature type="domain" description="EGF-like" evidence="18">
    <location>
        <begin position="3831"/>
        <end position="3864"/>
    </location>
</feature>
<feature type="chain" id="PRO_5046686801" evidence="15">
    <location>
        <begin position="27"/>
        <end position="4079"/>
    </location>
</feature>
<feature type="disulfide bond" evidence="12">
    <location>
        <begin position="310"/>
        <end position="328"/>
    </location>
</feature>
<dbReference type="CDD" id="cd00055">
    <property type="entry name" value="EGF_Lam"/>
    <property type="match status" value="7"/>
</dbReference>
<reference evidence="22" key="1">
    <citation type="submission" date="2025-05" db="UniProtKB">
        <authorList>
            <consortium name="RefSeq"/>
        </authorList>
    </citation>
    <scope>NUCLEOTIDE SEQUENCE [LARGE SCALE GENOMIC DNA]</scope>
</reference>
<dbReference type="PROSITE" id="PS50068">
    <property type="entry name" value="LDLRA_2"/>
    <property type="match status" value="4"/>
</dbReference>
<feature type="compositionally biased region" description="Low complexity" evidence="14">
    <location>
        <begin position="276"/>
        <end position="296"/>
    </location>
</feature>
<keyword evidence="4 15" id="KW-0732">Signal</keyword>
<keyword evidence="7 11" id="KW-1015">Disulfide bond</keyword>
<feature type="domain" description="Ig-like" evidence="20">
    <location>
        <begin position="3258"/>
        <end position="3339"/>
    </location>
</feature>
<accession>A0ABM4RCS9</accession>
<sequence>MGRQAAGALLLTLLLLHGLLLAVTHGLRAYDGLSLPEDAETVTAGRAGWSYSDLSDDEDFLADEASGDGVGSGDLGSGDFQMVYFRALVNFTHSIDYSPQLEDAGSEEFREVSEAVVDTLESEYLKIPGDQVVSVVFIKELDGWVFVELDVGSEGNADGAQIQEVLHGVISSGSIASYVTSPQGFQFRRLGTAQTPPPPPAAVAAAVTPVPQVPRACTEAEFACHRYNECVALEYRCDRRPDCRDMSDELDCEEPMPTLSSQPPPLGATPPPPAQPESLPSQQRPATPAPQAALPSPGRPVPCGPHEAACHSGHCIPKDYVCDGQEDCADGSDEADCGPTPPCEPNEFPCGNGHCALKLWRCDGDFDCEDHTDEADCPVKRPEDVCGPTKFRCVSTNTCIPASFHCDEESDCPDRSDEFGCMPPQVVTPPQELIQASRGQTVTFTCVAIGVPTPIINWRLNWGHIPSHPRVTVTSEGGRGTLTIHDVKEADQGAYTCEAMNARGMVFGIPDGVLELIPQRGPCPDGHFYLEHSASCLPCFCFGVTNVCQSSRRFRDQIRLRFDQPNDFKGVNVTMPAQPGMPPVSSTQLQIDTTLQEFQLVDLSRRFLVHDSFWALPEQFLGNKVDSYGGSLRYKVRYELARGTLEPVQRPDVVLVGAGHRLLSRGHTSTQPGVPNQRQVQLSEEHWVHESGRPVQRAEMLQVLQSLEAVLIQTVYDHKMASVGLSDVAMDTTVTYATSHGRAHSVEECRCPIGYSGLSCESCDAHFTRVPGGPYLGTCSGCNCNGHASSCDPVYGHCLNCQHNTEGPQCNKCKAGFFGDATKATATACRPCPCPYIDASRRFSDTCFLDTDGQATCDACAPGYTGRRCESCAAGYEGNPIQPNGKCRPTNQQIVRCDERGSTGSSGEACLCKNNVVGRLCNECVAGSFHLSARNPDGCLKCFCMGVSRQCTSSSWRRAQVLGASEEPTRFTLTNPTGTHNASEGISSPSPGELVFSSFHSLPPGPYFWSLPPHFLGDKVTSYGGELRFTVTQRPQPGSAPLPGQPLVVLQGNNIVLEHHTSQQPSSGQPSTFTVPFWEQAWQRPDGQPATREHLLMALADIDSLLIQASHTQRPAESRVSGISMDVAVPEDTGQDPALEVEQCACPPGYRGPSCQDCDAGYTRMPSGLYLGTCERCSCHGHTEVCEPETGACQECQHHTEGPRCEQCQPGYYGDAQRGTPHDCQPCPCHGAPAAGQATHTCFLDTDGHPTCDACSPGHSGRHCERCAPGYYGNPSQGQPCRRSGGQLPEQIGCGCDPQGSVSNQCDPAGQCQCKAQVEGLTCSQCRPHHFHLSASNPDGCLPCFCMGVTQQCASSSYTRQLISTRFAPGDFQGFALVNPQRNSRLTGGFSVEPVPEGTQLSFGNFAHLGHESFYWQLPETYQGDKREAYFARMRRAHQNRTSLSEEQLRAAMTTGRIPGLPQGKGQAQRLSQVDEAQRRMDAEIWQLLSSFAAHPPAPPQRISPHPQPAAALQAAPPSSPFSSSSSSAFSASLSSAVGAQLSLSYKGFPLLPESLYYWQLPRTFLGNKVAAYGGKLRYTLSYTAGAQGSPLSDPDVQITGNNIMLVASQPALQGPERKNYEVVFREEFWRRPDGQPATREHLLMALADLDELLVRATFSSMPLAASISGVSLEVAQPGPSEGPRALEVEECRCPPGYVGSSCQDCAPGYTRTGSGLYLGHCELCECNGHSDLCHPETGACSQCQHHAAGEFCEQCAPGYYGDATAGTPEDCQPCACPLTNPENMFSRTCESLGAGGYRCTACEPGYTGQYCEQCAPGYVGNPNVPGGRCLPQADQAPLVVQVHPTRSVVPQGGPHSLRCQVSGSPPHYFYWSREDGRPLPSSTQQRHQGSELHFPSVQPSDAGVYICTCRNLHHANTSRAELLVTEAPGKPITVTVEEQRSQSVRPGADVTFICTAKSKSPAYTLVWTRLHNGKLPSRAMDFNGILTIRNVQPSDAGTYVCTGSNMFAMDQGTATLHVQASATPSAPVVSIHPPQLTVQPGQMAEFRCSATGHPMPSLEWTGGPGGQLPQKAQVHRGILRLPAVEASDQGQYLCRAHSSAGQHVARAVLHVHGGSGPRVQVSPERTQVHEGRTVRLYCRAAGVPSATITWRKEGGSLPPQARAERTDIATLLIPAITAADAGFYLCVATSPAGTAQARIQVVVLPGATTPPVRIESSSPSVTEGQTLDLNCVVAGLAHSQITWYKRGGSLPPHAQVRGSRLRLPQVSPADSGEYVCRVENDSGPKEASIIVSVLHSRHPGPGYTPAPGGAPAPGGTQPVRIEPSSSHVAEGQTLDLNCVVPGQAHAQVTWYKRGGSLPARHQTHGSLLRLHQVSPADSGEYVCRVVLSSGPLETSVLVSIEASDAGTIPAPGPVPPVRIESSSPTVAEGQTLDLNCVVAGQAHAPVTWYKRGGTLPARHQVRGSRLYIFQASPADAGEYVCRASNGVEASITVTVTKTQGANFAYPPGGTQPVRIEPSSSHVAEGQTLDLNCVVPGQPHAQVTWHKRGGSLPARHQTHGSLLRLYQVSPADSGEYVCRVVGGSVPLESSVLVSIEPVDSVPALGVTPPVRIESSSSHVAEGQTLDLNCLVSGQPHAQVTWHKRGGSLPARHQTHGSRLRLHHVSQSDSGEYVCRVVGGSGSEQEASFTITVPPSAGSSYRLRSPVISIDPPSSTVQQGQDASFKCLVHDGAAPISLEWKTRNQELEDNVRISPNGSIITIVGARPSNHGAYRCVASNAYGVAQSVVNLSVHGPPVVSVLPEGPVRVKLGKDVTLECVSSGEPRSSARWTRIGAPTHLEQRAHGLLDSHTVLQISSAKPSDAGTYVCLAQNALGTAQKRVEVIVDTGAVAPGAPQVQVEEVELTVEAGHTATLRCSATGSPKPTIHWSKLRSPLPWQHRLEGNTLIIPRVAQQDSGQYICNASSPAGHAEATVVLHVESPPYATTVPEHASVRAGEAVQLQCLAHGTPPLTFQWSRVGGHLPAGATARNELLLFEAAAPEDSGRYRCQVTNRVGLAEAFAQVLVRGPSGSLPATPAPAGSAPTVQVTPQLETKSIGASVEFHCVVPSDPGTQLRWVKEGGPLPPGHSVHDGVLRIQNLDQNCQGTYVCQAQGPWGQAQASAQLVVQALPSVLINIRTSVQSVVVGHAVEFECLALGDPKPQVTWSKVGGRLRPGIVQSGGIVRIARVELADAGQYRCTATNAAGTTQSHVLLLVQALPQISTPPEVRVPAGSTAVFPCMVSGYPAPEITWSKLDGNLPPDSRLENHMLLLPSVQPQDAGTYVCTATNRQGKVKAFAQLQVPERVVPYFTQTPYSFLPLPTIKDAYRKFEIKITFRPDSADGLLLYSGMLLYNGQKQIPGSPANLANRQPDFISFGLVGGRPEFRFDAGSGMATIRHPTPLALGQFHTVTLLRSLTQGSLIVGSLAPVNGTSQGKFQGLDLNEELYLGGYPDYGAIPKAGLSSGFIGCVRELRIQGEEIVFHDLNLTAHGISHCPTCRDRPCQNGGQCQDSESSSYVCVCPAGFTGSRCEHSQALHCHPEACGPDATCVNRPDGHGYTCRCHLGRSGMRCEEGVTVTTPSLSGTDSYLALPALTNTHHELRLDVEFKPLAPDGVLLFSGGKSGPVEDFVSLAMVGGHLEFRYELGSGLAVLRSAEPLALGRWHHVSAERLNKDGSLQVNGGRPVLRSSPGKSQGLNLHTLLYLGGVEPAVQLPPATNVSAHFHGCVGEVSVNGKRLDLTYSFLGSQGVGQCYDSSPCERQPCRHGATCMPAGEYEFQCLCRDGFKGDLCEHEENPCQLHEPCLHGGTCQGTHCLCPPGFSGPRCQHSSAHGLVESDWHLEGSGGNDAPGQYGAYFYDNGFLALPGRIFSRSLPEVPETIELEVRTSTASGLLVWQGEETGQSGRGKDFISLGLQDGHLVFSYQLGSGEARLVSEDPINDGEWHRVTALREGQRGSIQVDGEELVSGQSPGPNVAVNTKGSIYVGGAPNVAVLTGGRFSSGITGCIKNLVLHSARPGGPPPQPVDMQHRAQAGANTRPCPS</sequence>
<dbReference type="InterPro" id="IPR000742">
    <property type="entry name" value="EGF"/>
</dbReference>
<feature type="domain" description="Ig-like" evidence="20">
    <location>
        <begin position="2608"/>
        <end position="2689"/>
    </location>
</feature>
<dbReference type="PROSITE" id="PS01209">
    <property type="entry name" value="LDLRA_1"/>
    <property type="match status" value="3"/>
</dbReference>
<dbReference type="PROSITE" id="PS50835">
    <property type="entry name" value="IG_LIKE"/>
    <property type="match status" value="17"/>
</dbReference>
<feature type="region of interest" description="Disordered" evidence="14">
    <location>
        <begin position="4052"/>
        <end position="4079"/>
    </location>
</feature>
<feature type="disulfide bond" evidence="13">
    <location>
        <begin position="1196"/>
        <end position="1205"/>
    </location>
</feature>
<dbReference type="SMART" id="SM00200">
    <property type="entry name" value="SEA"/>
    <property type="match status" value="1"/>
</dbReference>
<feature type="domain" description="Ig-like" evidence="20">
    <location>
        <begin position="3082"/>
        <end position="3166"/>
    </location>
</feature>
<evidence type="ECO:0000256" key="4">
    <source>
        <dbReference type="ARBA" id="ARBA00022729"/>
    </source>
</evidence>
<dbReference type="SMART" id="SM00408">
    <property type="entry name" value="IGc2"/>
    <property type="match status" value="17"/>
</dbReference>
<evidence type="ECO:0000256" key="8">
    <source>
        <dbReference type="ARBA" id="ARBA00023180"/>
    </source>
</evidence>
<dbReference type="InterPro" id="IPR000082">
    <property type="entry name" value="SEA_dom"/>
</dbReference>
<dbReference type="SMART" id="SM00281">
    <property type="entry name" value="LamB"/>
    <property type="match status" value="3"/>
</dbReference>
<feature type="disulfide bond" evidence="13">
    <location>
        <begin position="1267"/>
        <end position="1281"/>
    </location>
</feature>
<keyword evidence="3" id="KW-0272">Extracellular matrix</keyword>
<gene>
    <name evidence="23" type="primary">HSPG2</name>
</gene>
<evidence type="ECO:0000256" key="7">
    <source>
        <dbReference type="ARBA" id="ARBA00023157"/>
    </source>
</evidence>
<dbReference type="Gene3D" id="2.60.40.10">
    <property type="entry name" value="Immunoglobulins"/>
    <property type="match status" value="17"/>
</dbReference>
<dbReference type="Gene3D" id="4.10.400.10">
    <property type="entry name" value="Low-density Lipoprotein Receptor"/>
    <property type="match status" value="4"/>
</dbReference>
<feature type="disulfide bond" evidence="13">
    <location>
        <begin position="1314"/>
        <end position="1323"/>
    </location>
</feature>
<feature type="domain" description="Ig-like" evidence="20">
    <location>
        <begin position="3169"/>
        <end position="3253"/>
    </location>
</feature>
<dbReference type="PANTHER" id="PTHR12231">
    <property type="entry name" value="CTX-RELATED TYPE I TRANSMEMBRANE PROTEIN"/>
    <property type="match status" value="1"/>
</dbReference>
<dbReference type="InterPro" id="IPR036179">
    <property type="entry name" value="Ig-like_dom_sf"/>
</dbReference>
<feature type="region of interest" description="Disordered" evidence="14">
    <location>
        <begin position="1876"/>
        <end position="1896"/>
    </location>
</feature>
<dbReference type="SMART" id="SM00192">
    <property type="entry name" value="LDLa"/>
    <property type="match status" value="4"/>
</dbReference>
<evidence type="ECO:0000259" key="19">
    <source>
        <dbReference type="PROSITE" id="PS50027"/>
    </source>
</evidence>
<evidence type="ECO:0000256" key="12">
    <source>
        <dbReference type="PROSITE-ProRule" id="PRU00124"/>
    </source>
</evidence>
<dbReference type="Gene3D" id="2.170.300.10">
    <property type="entry name" value="Tie2 ligand-binding domain superfamily"/>
    <property type="match status" value="1"/>
</dbReference>
<feature type="disulfide bond" evidence="11">
    <location>
        <begin position="3559"/>
        <end position="3568"/>
    </location>
</feature>
<keyword evidence="5" id="KW-0677">Repeat</keyword>
<feature type="region of interest" description="Disordered" evidence="14">
    <location>
        <begin position="1496"/>
        <end position="1519"/>
    </location>
</feature>
<dbReference type="SMART" id="SM00282">
    <property type="entry name" value="LamG"/>
    <property type="match status" value="3"/>
</dbReference>
<feature type="signal peptide" evidence="15">
    <location>
        <begin position="1"/>
        <end position="26"/>
    </location>
</feature>
<keyword evidence="2" id="KW-0964">Secreted</keyword>
<keyword evidence="6" id="KW-0084">Basement membrane</keyword>
<feature type="disulfide bond" evidence="13">
    <location>
        <begin position="1744"/>
        <end position="1753"/>
    </location>
</feature>
<dbReference type="Pfam" id="PF00054">
    <property type="entry name" value="Laminin_G_1"/>
    <property type="match status" value="3"/>
</dbReference>
<dbReference type="SMART" id="SM00181">
    <property type="entry name" value="EGF"/>
    <property type="match status" value="11"/>
</dbReference>
<feature type="domain" description="EGF-like" evidence="18">
    <location>
        <begin position="3572"/>
        <end position="3610"/>
    </location>
</feature>
<feature type="domain" description="Ig-like" evidence="20">
    <location>
        <begin position="2211"/>
        <end position="2293"/>
    </location>
</feature>
<feature type="domain" description="Ig-like" evidence="20">
    <location>
        <begin position="2507"/>
        <end position="2594"/>
    </location>
</feature>
<dbReference type="CDD" id="cd05754">
    <property type="entry name" value="IgI_Perlecan_like"/>
    <property type="match status" value="1"/>
</dbReference>
<feature type="region of interest" description="Disordered" evidence="14">
    <location>
        <begin position="967"/>
        <end position="989"/>
    </location>
</feature>
<feature type="disulfide bond" evidence="13">
    <location>
        <begin position="1255"/>
        <end position="1264"/>
    </location>
</feature>
<feature type="domain" description="Laminin EGF-like" evidence="19">
    <location>
        <begin position="1177"/>
        <end position="1226"/>
    </location>
</feature>
<dbReference type="PROSITE" id="PS51115">
    <property type="entry name" value="LAMININ_IVA"/>
    <property type="match status" value="3"/>
</dbReference>
<dbReference type="PROSITE" id="PS01248">
    <property type="entry name" value="EGF_LAM_1"/>
    <property type="match status" value="7"/>
</dbReference>
<feature type="compositionally biased region" description="Polar residues" evidence="14">
    <location>
        <begin position="971"/>
        <end position="989"/>
    </location>
</feature>
<dbReference type="Gene3D" id="2.60.120.200">
    <property type="match status" value="3"/>
</dbReference>
<dbReference type="RefSeq" id="XP_070633356.1">
    <property type="nucleotide sequence ID" value="XM_070777255.1"/>
</dbReference>
<evidence type="ECO:0000256" key="14">
    <source>
        <dbReference type="SAM" id="MobiDB-lite"/>
    </source>
</evidence>
<feature type="disulfide bond" evidence="12">
    <location>
        <begin position="303"/>
        <end position="315"/>
    </location>
</feature>
<dbReference type="Proteomes" id="UP001652663">
    <property type="component" value="Chromosome 2"/>
</dbReference>
<feature type="disulfide bond" evidence="11">
    <location>
        <begin position="3819"/>
        <end position="3828"/>
    </location>
</feature>